<dbReference type="STRING" id="1121097.GCA_000428125_02749"/>
<evidence type="ECO:0000313" key="3">
    <source>
        <dbReference type="Proteomes" id="UP000027601"/>
    </source>
</evidence>
<keyword evidence="1" id="KW-0732">Signal</keyword>
<evidence type="ECO:0000256" key="1">
    <source>
        <dbReference type="SAM" id="SignalP"/>
    </source>
</evidence>
<feature type="signal peptide" evidence="1">
    <location>
        <begin position="1"/>
        <end position="22"/>
    </location>
</feature>
<dbReference type="RefSeq" id="WP_051260506.1">
    <property type="nucleotide sequence ID" value="NZ_ATZI01000016.1"/>
</dbReference>
<dbReference type="AlphaFoldDB" id="A0A069D349"/>
<dbReference type="eggNOG" id="ENOG5033594">
    <property type="taxonomic scope" value="Bacteria"/>
</dbReference>
<gene>
    <name evidence="2" type="ORF">JCM15093_2582</name>
</gene>
<protein>
    <submittedName>
        <fullName evidence="2">Uncharacterized protein</fullName>
    </submittedName>
</protein>
<sequence length="170" mass="19169">MKRIILLLVHALMAVLITTAYANEENNPATPGKTPAIRFTYQVYGELPKRKPAYEEQHFLGTEISEKWNTFNESYTHTFSNSTGFSGNTVEVSKPSVYKAVLKVNKYFKNALKKGSITKEEACQQMSHVLDCANIICMEENTGDFEQAVSSAKTPEEIIALFESVELRFM</sequence>
<accession>A0A069D349</accession>
<evidence type="ECO:0000313" key="2">
    <source>
        <dbReference type="EMBL" id="GAK37338.1"/>
    </source>
</evidence>
<keyword evidence="3" id="KW-1185">Reference proteome</keyword>
<dbReference type="Proteomes" id="UP000027601">
    <property type="component" value="Unassembled WGS sequence"/>
</dbReference>
<proteinExistence type="predicted"/>
<feature type="chain" id="PRO_5001659863" evidence="1">
    <location>
        <begin position="23"/>
        <end position="170"/>
    </location>
</feature>
<name>A0A069D349_9BACE</name>
<reference evidence="2 3" key="1">
    <citation type="journal article" date="2015" name="Microbes Environ.">
        <title>Distribution and evolution of nitrogen fixation genes in the phylum bacteroidetes.</title>
        <authorList>
            <person name="Inoue J."/>
            <person name="Oshima K."/>
            <person name="Suda W."/>
            <person name="Sakamoto M."/>
            <person name="Iino T."/>
            <person name="Noda S."/>
            <person name="Hongoh Y."/>
            <person name="Hattori M."/>
            <person name="Ohkuma M."/>
        </authorList>
    </citation>
    <scope>NUCLEOTIDE SEQUENCE [LARGE SCALE GENOMIC DNA]</scope>
    <source>
        <strain evidence="2 3">JCM 15093</strain>
    </source>
</reference>
<organism evidence="2 3">
    <name type="scientific">Bacteroides graminisolvens DSM 19988 = JCM 15093</name>
    <dbReference type="NCBI Taxonomy" id="1121097"/>
    <lineage>
        <taxon>Bacteria</taxon>
        <taxon>Pseudomonadati</taxon>
        <taxon>Bacteroidota</taxon>
        <taxon>Bacteroidia</taxon>
        <taxon>Bacteroidales</taxon>
        <taxon>Bacteroidaceae</taxon>
        <taxon>Bacteroides</taxon>
    </lineage>
</organism>
<comment type="caution">
    <text evidence="2">The sequence shown here is derived from an EMBL/GenBank/DDBJ whole genome shotgun (WGS) entry which is preliminary data.</text>
</comment>
<dbReference type="EMBL" id="BAJS01000018">
    <property type="protein sequence ID" value="GAK37338.1"/>
    <property type="molecule type" value="Genomic_DNA"/>
</dbReference>